<dbReference type="PRINTS" id="PR01415">
    <property type="entry name" value="ANKYRIN"/>
</dbReference>
<dbReference type="SUPFAM" id="SSF48403">
    <property type="entry name" value="Ankyrin repeat"/>
    <property type="match status" value="1"/>
</dbReference>
<dbReference type="AlphaFoldDB" id="A0A1W0AAD5"/>
<dbReference type="SMART" id="SM00248">
    <property type="entry name" value="ANK"/>
    <property type="match status" value="4"/>
</dbReference>
<name>A0A1W0AAD5_9STRA</name>
<sequence length="194" mass="20695">MNNETSPLFFAAQNGHKGTISSLLSNGANVHQADNNGVAPLFAAAGKAHKDIVICTCQKEQISIKQTTMEPHHSHAVQNGHKDIASLLLSNGTNIHEADKDGRTPLSIAAFNGHKGTVSLLLSRGAYIDQAMSDGAKPLFIAAHKCHKDIVSLLLSNGANIHQARNVQDIEKGGWTSLLSLLSMVTRALCHYSC</sequence>
<keyword evidence="1" id="KW-0677">Repeat</keyword>
<accession>A0A1W0AAD5</accession>
<dbReference type="Gene3D" id="1.25.40.20">
    <property type="entry name" value="Ankyrin repeat-containing domain"/>
    <property type="match status" value="2"/>
</dbReference>
<dbReference type="Proteomes" id="UP000243217">
    <property type="component" value="Unassembled WGS sequence"/>
</dbReference>
<evidence type="ECO:0000313" key="4">
    <source>
        <dbReference type="EMBL" id="OQS07205.1"/>
    </source>
</evidence>
<dbReference type="InterPro" id="IPR036770">
    <property type="entry name" value="Ankyrin_rpt-contain_sf"/>
</dbReference>
<dbReference type="PROSITE" id="PS50297">
    <property type="entry name" value="ANK_REP_REGION"/>
    <property type="match status" value="3"/>
</dbReference>
<dbReference type="Pfam" id="PF12796">
    <property type="entry name" value="Ank_2"/>
    <property type="match status" value="2"/>
</dbReference>
<proteinExistence type="predicted"/>
<gene>
    <name evidence="4" type="ORF">THRCLA_20200</name>
</gene>
<dbReference type="OrthoDB" id="46760at2759"/>
<dbReference type="PANTHER" id="PTHR24198">
    <property type="entry name" value="ANKYRIN REPEAT AND PROTEIN KINASE DOMAIN-CONTAINING PROTEIN"/>
    <property type="match status" value="1"/>
</dbReference>
<dbReference type="PANTHER" id="PTHR24198:SF165">
    <property type="entry name" value="ANKYRIN REPEAT-CONTAINING PROTEIN-RELATED"/>
    <property type="match status" value="1"/>
</dbReference>
<organism evidence="4 5">
    <name type="scientific">Thraustotheca clavata</name>
    <dbReference type="NCBI Taxonomy" id="74557"/>
    <lineage>
        <taxon>Eukaryota</taxon>
        <taxon>Sar</taxon>
        <taxon>Stramenopiles</taxon>
        <taxon>Oomycota</taxon>
        <taxon>Saprolegniomycetes</taxon>
        <taxon>Saprolegniales</taxon>
        <taxon>Achlyaceae</taxon>
        <taxon>Thraustotheca</taxon>
    </lineage>
</organism>
<comment type="caution">
    <text evidence="4">The sequence shown here is derived from an EMBL/GenBank/DDBJ whole genome shotgun (WGS) entry which is preliminary data.</text>
</comment>
<reference evidence="4 5" key="1">
    <citation type="journal article" date="2014" name="Genome Biol. Evol.">
        <title>The secreted proteins of Achlya hypogyna and Thraustotheca clavata identify the ancestral oomycete secretome and reveal gene acquisitions by horizontal gene transfer.</title>
        <authorList>
            <person name="Misner I."/>
            <person name="Blouin N."/>
            <person name="Leonard G."/>
            <person name="Richards T.A."/>
            <person name="Lane C.E."/>
        </authorList>
    </citation>
    <scope>NUCLEOTIDE SEQUENCE [LARGE SCALE GENOMIC DNA]</scope>
    <source>
        <strain evidence="4 5">ATCC 34112</strain>
    </source>
</reference>
<evidence type="ECO:0000256" key="1">
    <source>
        <dbReference type="ARBA" id="ARBA00022737"/>
    </source>
</evidence>
<feature type="repeat" description="ANK" evidence="3">
    <location>
        <begin position="134"/>
        <end position="166"/>
    </location>
</feature>
<evidence type="ECO:0000313" key="5">
    <source>
        <dbReference type="Proteomes" id="UP000243217"/>
    </source>
</evidence>
<keyword evidence="5" id="KW-1185">Reference proteome</keyword>
<evidence type="ECO:0000256" key="2">
    <source>
        <dbReference type="ARBA" id="ARBA00023043"/>
    </source>
</evidence>
<protein>
    <submittedName>
        <fullName evidence="4">Uncharacterized protein</fullName>
    </submittedName>
</protein>
<dbReference type="PROSITE" id="PS50088">
    <property type="entry name" value="ANK_REPEAT"/>
    <property type="match status" value="3"/>
</dbReference>
<evidence type="ECO:0000256" key="3">
    <source>
        <dbReference type="PROSITE-ProRule" id="PRU00023"/>
    </source>
</evidence>
<dbReference type="EMBL" id="JNBS01000265">
    <property type="protein sequence ID" value="OQS07205.1"/>
    <property type="molecule type" value="Genomic_DNA"/>
</dbReference>
<feature type="repeat" description="ANK" evidence="3">
    <location>
        <begin position="101"/>
        <end position="133"/>
    </location>
</feature>
<dbReference type="STRING" id="74557.A0A1W0AAD5"/>
<feature type="repeat" description="ANK" evidence="3">
    <location>
        <begin position="3"/>
        <end position="35"/>
    </location>
</feature>
<dbReference type="InterPro" id="IPR002110">
    <property type="entry name" value="Ankyrin_rpt"/>
</dbReference>
<keyword evidence="2 3" id="KW-0040">ANK repeat</keyword>